<protein>
    <submittedName>
        <fullName evidence="2">Uncharacterized protein</fullName>
    </submittedName>
</protein>
<feature type="region of interest" description="Disordered" evidence="1">
    <location>
        <begin position="111"/>
        <end position="133"/>
    </location>
</feature>
<sequence length="288" mass="32759">MLTAILPSGKIISAIEYDEQKHGYELYCIDANCKAPVVFVGRNERTKAYFKTVGRDKGTKHTTNCGFYQPLDVAGAVEKIGEYQSAVLEAEGVPKKIIRLSLSRLDPEYESVERAPRETKEKPDTENLGLKDKRETPDVIGSLTSIVKLLTSVEPDILASIYFSVAGRKIPMSMVVMGPQKAHETVWADEALRINYFVYGRVIAVRQLEKVTYLELEGKEAPVTLVIFKDYYKHFDDDKFNLYMNKKVLVYGQLRKNDYGGKKKTEIIIKTSKYITILKKKEIENVEQ</sequence>
<dbReference type="EMBL" id="QRDZ01000013">
    <property type="protein sequence ID" value="RED75966.1"/>
    <property type="molecule type" value="Genomic_DNA"/>
</dbReference>
<reference evidence="2 3" key="1">
    <citation type="submission" date="2018-07" db="EMBL/GenBank/DDBJ databases">
        <title>Genomic Encyclopedia of Type Strains, Phase III (KMG-III): the genomes of soil and plant-associated and newly described type strains.</title>
        <authorList>
            <person name="Whitman W."/>
        </authorList>
    </citation>
    <scope>NUCLEOTIDE SEQUENCE [LARGE SCALE GENOMIC DNA]</scope>
    <source>
        <strain evidence="2 3">CECT 7287</strain>
    </source>
</reference>
<evidence type="ECO:0000313" key="3">
    <source>
        <dbReference type="Proteomes" id="UP000256977"/>
    </source>
</evidence>
<keyword evidence="3" id="KW-1185">Reference proteome</keyword>
<evidence type="ECO:0000256" key="1">
    <source>
        <dbReference type="SAM" id="MobiDB-lite"/>
    </source>
</evidence>
<gene>
    <name evidence="2" type="ORF">DFP98_11326</name>
</gene>
<comment type="caution">
    <text evidence="2">The sequence shown here is derived from an EMBL/GenBank/DDBJ whole genome shotgun (WGS) entry which is preliminary data.</text>
</comment>
<proteinExistence type="predicted"/>
<organism evidence="2 3">
    <name type="scientific">Cohnella phaseoli</name>
    <dbReference type="NCBI Taxonomy" id="456490"/>
    <lineage>
        <taxon>Bacteria</taxon>
        <taxon>Bacillati</taxon>
        <taxon>Bacillota</taxon>
        <taxon>Bacilli</taxon>
        <taxon>Bacillales</taxon>
        <taxon>Paenibacillaceae</taxon>
        <taxon>Cohnella</taxon>
    </lineage>
</organism>
<name>A0A3D9JR98_9BACL</name>
<evidence type="ECO:0000313" key="2">
    <source>
        <dbReference type="EMBL" id="RED75966.1"/>
    </source>
</evidence>
<dbReference type="OrthoDB" id="1806595at2"/>
<dbReference type="AlphaFoldDB" id="A0A3D9JR98"/>
<dbReference type="RefSeq" id="WP_116061778.1">
    <property type="nucleotide sequence ID" value="NZ_QRDZ01000013.1"/>
</dbReference>
<dbReference type="Proteomes" id="UP000256977">
    <property type="component" value="Unassembled WGS sequence"/>
</dbReference>
<accession>A0A3D9JR98</accession>